<keyword evidence="8" id="KW-0812">Transmembrane</keyword>
<dbReference type="PROSITE" id="PS50283">
    <property type="entry name" value="NA_SOLUT_SYMP_3"/>
    <property type="match status" value="1"/>
</dbReference>
<feature type="transmembrane region" description="Helical" evidence="8">
    <location>
        <begin position="128"/>
        <end position="147"/>
    </location>
</feature>
<proteinExistence type="inferred from homology"/>
<keyword evidence="2" id="KW-0813">Transport</keyword>
<feature type="non-terminal residue" evidence="9">
    <location>
        <position position="1"/>
    </location>
</feature>
<evidence type="ECO:0000256" key="2">
    <source>
        <dbReference type="ARBA" id="ARBA00022448"/>
    </source>
</evidence>
<sequence>MLSRTVYHIGFSEHAILTTVAFGNSSGFRHSHNSCKMSTTEDYLNVENLSKRFEWPEYLVFGSVLVASAGIGIFYGCFGTKQKTNEEFLMGNRNMSAFPVALSLLCSFISANTMIGNPVEIYYYGTQYMLSLISYVPLTLTLTYLYIPVYFKLQLTSAYEYFE</sequence>
<dbReference type="GO" id="GO:0005886">
    <property type="term" value="C:plasma membrane"/>
    <property type="evidence" value="ECO:0007669"/>
    <property type="project" value="UniProtKB-SubCell"/>
</dbReference>
<protein>
    <recommendedName>
        <fullName evidence="11">Sodium-coupled monocarboxylate transporter 1</fullName>
    </recommendedName>
</protein>
<comment type="caution">
    <text evidence="9">The sequence shown here is derived from an EMBL/GenBank/DDBJ whole genome shotgun (WGS) entry which is preliminary data.</text>
</comment>
<dbReference type="PANTHER" id="PTHR42985">
    <property type="entry name" value="SODIUM-COUPLED MONOCARBOXYLATE TRANSPORTER"/>
    <property type="match status" value="1"/>
</dbReference>
<evidence type="ECO:0000256" key="7">
    <source>
        <dbReference type="RuleBase" id="RU362091"/>
    </source>
</evidence>
<evidence type="ECO:0000256" key="4">
    <source>
        <dbReference type="ARBA" id="ARBA00023053"/>
    </source>
</evidence>
<keyword evidence="5" id="KW-0406">Ion transport</keyword>
<comment type="subcellular location">
    <subcellularLocation>
        <location evidence="1">Cell membrane</location>
        <topology evidence="1">Multi-pass membrane protein</topology>
    </subcellularLocation>
</comment>
<dbReference type="AlphaFoldDB" id="A0A8J2PBS6"/>
<evidence type="ECO:0000256" key="5">
    <source>
        <dbReference type="ARBA" id="ARBA00023065"/>
    </source>
</evidence>
<dbReference type="OrthoDB" id="6132759at2759"/>
<feature type="transmembrane region" description="Helical" evidence="8">
    <location>
        <begin position="58"/>
        <end position="78"/>
    </location>
</feature>
<dbReference type="GO" id="GO:0006814">
    <property type="term" value="P:sodium ion transport"/>
    <property type="evidence" value="ECO:0007669"/>
    <property type="project" value="UniProtKB-KW"/>
</dbReference>
<evidence type="ECO:0000256" key="1">
    <source>
        <dbReference type="ARBA" id="ARBA00004651"/>
    </source>
</evidence>
<dbReference type="InterPro" id="IPR001734">
    <property type="entry name" value="Na/solute_symporter"/>
</dbReference>
<dbReference type="Proteomes" id="UP000708208">
    <property type="component" value="Unassembled WGS sequence"/>
</dbReference>
<comment type="similarity">
    <text evidence="7">Belongs to the sodium:solute symporter (SSF) (TC 2.A.21) family.</text>
</comment>
<keyword evidence="8" id="KW-1133">Transmembrane helix</keyword>
<keyword evidence="3" id="KW-1003">Cell membrane</keyword>
<accession>A0A8J2PBS6</accession>
<dbReference type="EMBL" id="CAJVCH010384468">
    <property type="protein sequence ID" value="CAG7817002.1"/>
    <property type="molecule type" value="Genomic_DNA"/>
</dbReference>
<keyword evidence="6" id="KW-0739">Sodium transport</keyword>
<reference evidence="9" key="1">
    <citation type="submission" date="2021-06" db="EMBL/GenBank/DDBJ databases">
        <authorList>
            <person name="Hodson N. C."/>
            <person name="Mongue J. A."/>
            <person name="Jaron S. K."/>
        </authorList>
    </citation>
    <scope>NUCLEOTIDE SEQUENCE</scope>
</reference>
<organism evidence="9 10">
    <name type="scientific">Allacma fusca</name>
    <dbReference type="NCBI Taxonomy" id="39272"/>
    <lineage>
        <taxon>Eukaryota</taxon>
        <taxon>Metazoa</taxon>
        <taxon>Ecdysozoa</taxon>
        <taxon>Arthropoda</taxon>
        <taxon>Hexapoda</taxon>
        <taxon>Collembola</taxon>
        <taxon>Symphypleona</taxon>
        <taxon>Sminthuridae</taxon>
        <taxon>Allacma</taxon>
    </lineage>
</organism>
<evidence type="ECO:0000256" key="6">
    <source>
        <dbReference type="ARBA" id="ARBA00023201"/>
    </source>
</evidence>
<dbReference type="Pfam" id="PF00474">
    <property type="entry name" value="SSF"/>
    <property type="match status" value="1"/>
</dbReference>
<name>A0A8J2PBS6_9HEXA</name>
<feature type="transmembrane region" description="Helical" evidence="8">
    <location>
        <begin position="98"/>
        <end position="116"/>
    </location>
</feature>
<dbReference type="InterPro" id="IPR051163">
    <property type="entry name" value="Sodium:Solute_Symporter_SSF"/>
</dbReference>
<evidence type="ECO:0000313" key="9">
    <source>
        <dbReference type="EMBL" id="CAG7817002.1"/>
    </source>
</evidence>
<dbReference type="PANTHER" id="PTHR42985:SF39">
    <property type="entry name" value="GH10366P"/>
    <property type="match status" value="1"/>
</dbReference>
<keyword evidence="10" id="KW-1185">Reference proteome</keyword>
<evidence type="ECO:0008006" key="11">
    <source>
        <dbReference type="Google" id="ProtNLM"/>
    </source>
</evidence>
<evidence type="ECO:0000256" key="8">
    <source>
        <dbReference type="SAM" id="Phobius"/>
    </source>
</evidence>
<gene>
    <name evidence="9" type="ORF">AFUS01_LOCUS27591</name>
</gene>
<evidence type="ECO:0000256" key="3">
    <source>
        <dbReference type="ARBA" id="ARBA00022475"/>
    </source>
</evidence>
<keyword evidence="8" id="KW-0472">Membrane</keyword>
<evidence type="ECO:0000313" key="10">
    <source>
        <dbReference type="Proteomes" id="UP000708208"/>
    </source>
</evidence>
<dbReference type="GO" id="GO:0015293">
    <property type="term" value="F:symporter activity"/>
    <property type="evidence" value="ECO:0007669"/>
    <property type="project" value="TreeGrafter"/>
</dbReference>
<keyword evidence="4" id="KW-0915">Sodium</keyword>